<dbReference type="Proteomes" id="UP001498398">
    <property type="component" value="Unassembled WGS sequence"/>
</dbReference>
<name>A0ABR1JHQ9_9AGAR</name>
<organism evidence="1 2">
    <name type="scientific">Marasmiellus scandens</name>
    <dbReference type="NCBI Taxonomy" id="2682957"/>
    <lineage>
        <taxon>Eukaryota</taxon>
        <taxon>Fungi</taxon>
        <taxon>Dikarya</taxon>
        <taxon>Basidiomycota</taxon>
        <taxon>Agaricomycotina</taxon>
        <taxon>Agaricomycetes</taxon>
        <taxon>Agaricomycetidae</taxon>
        <taxon>Agaricales</taxon>
        <taxon>Marasmiineae</taxon>
        <taxon>Omphalotaceae</taxon>
        <taxon>Marasmiellus</taxon>
    </lineage>
</organism>
<evidence type="ECO:0000313" key="1">
    <source>
        <dbReference type="EMBL" id="KAK7458669.1"/>
    </source>
</evidence>
<gene>
    <name evidence="1" type="ORF">VKT23_009668</name>
</gene>
<comment type="caution">
    <text evidence="1">The sequence shown here is derived from an EMBL/GenBank/DDBJ whole genome shotgun (WGS) entry which is preliminary data.</text>
</comment>
<sequence length="268" mass="29453">MDSGVYPYPFSAGGEMKLKFKVGLSPNYKPSQENAKEACRNFGLIVNDAEDELEAEKERERLEKEAVGLPRDEDMDAPFDIEEGEREEEVVEEDLGMFTPFSLSLSLESLFLKLVAIRKRWGLGWAGAEALLGECERMQLGAKSVMNPSGQAILAADKEEGKTYQQGQGGLPLIEILRQQKQGGVDQINLPLTAFSFLIRRLTYEITHNPATVDLLISLAYSAAPEGVLDDPLPIGMGLRVQPVDPGRVVKPPTSSFVHSVLQEAFGT</sequence>
<reference evidence="1 2" key="1">
    <citation type="submission" date="2024-01" db="EMBL/GenBank/DDBJ databases">
        <title>A draft genome for the cacao thread blight pathogen Marasmiellus scandens.</title>
        <authorList>
            <person name="Baruah I.K."/>
            <person name="Leung J."/>
            <person name="Bukari Y."/>
            <person name="Amoako-Attah I."/>
            <person name="Meinhardt L.W."/>
            <person name="Bailey B.A."/>
            <person name="Cohen S.P."/>
        </authorList>
    </citation>
    <scope>NUCLEOTIDE SEQUENCE [LARGE SCALE GENOMIC DNA]</scope>
    <source>
        <strain evidence="1 2">GH-19</strain>
    </source>
</reference>
<evidence type="ECO:0000313" key="2">
    <source>
        <dbReference type="Proteomes" id="UP001498398"/>
    </source>
</evidence>
<accession>A0ABR1JHQ9</accession>
<keyword evidence="2" id="KW-1185">Reference proteome</keyword>
<protein>
    <submittedName>
        <fullName evidence="1">Uncharacterized protein</fullName>
    </submittedName>
</protein>
<dbReference type="EMBL" id="JBANRG010000017">
    <property type="protein sequence ID" value="KAK7458669.1"/>
    <property type="molecule type" value="Genomic_DNA"/>
</dbReference>
<proteinExistence type="predicted"/>